<feature type="compositionally biased region" description="Basic and acidic residues" evidence="1">
    <location>
        <begin position="102"/>
        <end position="121"/>
    </location>
</feature>
<organism evidence="2 3">
    <name type="scientific">Rhizoctonia solani</name>
    <dbReference type="NCBI Taxonomy" id="456999"/>
    <lineage>
        <taxon>Eukaryota</taxon>
        <taxon>Fungi</taxon>
        <taxon>Dikarya</taxon>
        <taxon>Basidiomycota</taxon>
        <taxon>Agaricomycotina</taxon>
        <taxon>Agaricomycetes</taxon>
        <taxon>Cantharellales</taxon>
        <taxon>Ceratobasidiaceae</taxon>
        <taxon>Rhizoctonia</taxon>
    </lineage>
</organism>
<keyword evidence="3" id="KW-1185">Reference proteome</keyword>
<evidence type="ECO:0000313" key="3">
    <source>
        <dbReference type="Proteomes" id="UP000044841"/>
    </source>
</evidence>
<feature type="region of interest" description="Disordered" evidence="1">
    <location>
        <begin position="182"/>
        <end position="279"/>
    </location>
</feature>
<evidence type="ECO:0000313" key="2">
    <source>
        <dbReference type="EMBL" id="CUA67367.1"/>
    </source>
</evidence>
<feature type="compositionally biased region" description="Polar residues" evidence="1">
    <location>
        <begin position="87"/>
        <end position="101"/>
    </location>
</feature>
<sequence>MGPSARAYATNCRSSRSQASVSAYSNNTCSNLPATSFATERSRSRTPRRNHTAAQGIHLTGHTLKVPSRTAQPGHGTRHQPRYSYTPADQSQNHTIPQNWKGQERSGRDQLKRQARDRERPAPVNDASRSPTRHAVAMVFVPDQPAKRAIAFESSLFQRDDPSVAPPQPCQRMPLSELNIFLPNRPLGTTSTPKSPSPEYTPHRTMSPRKSTRQPSEGSRPCSTPRPLSPLPSTPSRLMRPSEHYVHPREKEREIVDKISSHPRRLSRATPLPSRPTRE</sequence>
<accession>A0A0K6FMP0</accession>
<feature type="compositionally biased region" description="Basic and acidic residues" evidence="1">
    <location>
        <begin position="240"/>
        <end position="260"/>
    </location>
</feature>
<evidence type="ECO:0000256" key="1">
    <source>
        <dbReference type="SAM" id="MobiDB-lite"/>
    </source>
</evidence>
<protein>
    <submittedName>
        <fullName evidence="2">Uncharacterized protein</fullName>
    </submittedName>
</protein>
<feature type="compositionally biased region" description="Polar residues" evidence="1">
    <location>
        <begin position="26"/>
        <end position="39"/>
    </location>
</feature>
<feature type="compositionally biased region" description="Low complexity" evidence="1">
    <location>
        <begin position="13"/>
        <end position="25"/>
    </location>
</feature>
<gene>
    <name evidence="2" type="ORF">RSOLAG22IIIB_03007</name>
</gene>
<proteinExistence type="predicted"/>
<feature type="region of interest" description="Disordered" evidence="1">
    <location>
        <begin position="1"/>
        <end position="133"/>
    </location>
</feature>
<dbReference type="EMBL" id="CYGV01000113">
    <property type="protein sequence ID" value="CUA67367.1"/>
    <property type="molecule type" value="Genomic_DNA"/>
</dbReference>
<dbReference type="AlphaFoldDB" id="A0A0K6FMP0"/>
<dbReference type="Proteomes" id="UP000044841">
    <property type="component" value="Unassembled WGS sequence"/>
</dbReference>
<name>A0A0K6FMP0_9AGAM</name>
<reference evidence="2 3" key="1">
    <citation type="submission" date="2015-07" db="EMBL/GenBank/DDBJ databases">
        <authorList>
            <person name="Noorani M."/>
        </authorList>
    </citation>
    <scope>NUCLEOTIDE SEQUENCE [LARGE SCALE GENOMIC DNA]</scope>
    <source>
        <strain evidence="2">BBA 69670</strain>
    </source>
</reference>